<dbReference type="EMBL" id="ACPB03010559">
    <property type="status" value="NOT_ANNOTATED_CDS"/>
    <property type="molecule type" value="Genomic_DNA"/>
</dbReference>
<feature type="compositionally biased region" description="Polar residues" evidence="4">
    <location>
        <begin position="129"/>
        <end position="145"/>
    </location>
</feature>
<accession>T1HLR1</accession>
<name>T1HLR1_RHOPR</name>
<dbReference type="HOGENOM" id="CLU_1706439_0_0_1"/>
<dbReference type="InParanoid" id="T1HLR1"/>
<evidence type="ECO:0000313" key="5">
    <source>
        <dbReference type="EnsemblMetazoa" id="RPRC004985-PA"/>
    </source>
</evidence>
<dbReference type="eggNOG" id="ENOG502QVDE">
    <property type="taxonomic scope" value="Eukaryota"/>
</dbReference>
<dbReference type="EnsemblMetazoa" id="RPRC004985-RA">
    <property type="protein sequence ID" value="RPRC004985-PA"/>
    <property type="gene ID" value="RPRC004985"/>
</dbReference>
<keyword evidence="6" id="KW-1185">Reference proteome</keyword>
<dbReference type="Proteomes" id="UP000015103">
    <property type="component" value="Unassembled WGS sequence"/>
</dbReference>
<dbReference type="STRING" id="13249.T1HLR1"/>
<dbReference type="PROSITE" id="PS50088">
    <property type="entry name" value="ANK_REPEAT"/>
    <property type="match status" value="1"/>
</dbReference>
<comment type="similarity">
    <text evidence="3">Belongs to the SOWAH family.</text>
</comment>
<dbReference type="AlphaFoldDB" id="T1HLR1"/>
<dbReference type="InterPro" id="IPR002110">
    <property type="entry name" value="Ankyrin_rpt"/>
</dbReference>
<evidence type="ECO:0000256" key="2">
    <source>
        <dbReference type="ARBA" id="ARBA00023043"/>
    </source>
</evidence>
<reference evidence="5" key="1">
    <citation type="submission" date="2015-05" db="UniProtKB">
        <authorList>
            <consortium name="EnsemblMetazoa"/>
        </authorList>
    </citation>
    <scope>IDENTIFICATION</scope>
</reference>
<dbReference type="PROSITE" id="PS50297">
    <property type="entry name" value="ANK_REP_REGION"/>
    <property type="match status" value="1"/>
</dbReference>
<organism evidence="5 6">
    <name type="scientific">Rhodnius prolixus</name>
    <name type="common">Triatomid bug</name>
    <dbReference type="NCBI Taxonomy" id="13249"/>
    <lineage>
        <taxon>Eukaryota</taxon>
        <taxon>Metazoa</taxon>
        <taxon>Ecdysozoa</taxon>
        <taxon>Arthropoda</taxon>
        <taxon>Hexapoda</taxon>
        <taxon>Insecta</taxon>
        <taxon>Pterygota</taxon>
        <taxon>Neoptera</taxon>
        <taxon>Paraneoptera</taxon>
        <taxon>Hemiptera</taxon>
        <taxon>Heteroptera</taxon>
        <taxon>Panheteroptera</taxon>
        <taxon>Cimicomorpha</taxon>
        <taxon>Reduviidae</taxon>
        <taxon>Triatominae</taxon>
        <taxon>Rhodnius</taxon>
    </lineage>
</organism>
<proteinExistence type="inferred from homology"/>
<evidence type="ECO:0000256" key="4">
    <source>
        <dbReference type="SAM" id="MobiDB-lite"/>
    </source>
</evidence>
<dbReference type="PANTHER" id="PTHR14491">
    <property type="entry name" value="SOSONDOWAH, ISOFORM G"/>
    <property type="match status" value="1"/>
</dbReference>
<dbReference type="InterPro" id="IPR036770">
    <property type="entry name" value="Ankyrin_rpt-contain_sf"/>
</dbReference>
<sequence>MFQGYTPLHLATQFGHEEVCTQLIKVYKADENIRDYSGRKPRQYQKTSGTSISADTFRSEYYSMRAAARKKRSSANNRAALSLPGPRKLKKRPSFLSTLNLLIYHPEKQIIVQESPQLSRQILRRSHSKQSLATSTQDLSESSSPPCKHFKEHL</sequence>
<evidence type="ECO:0000313" key="6">
    <source>
        <dbReference type="Proteomes" id="UP000015103"/>
    </source>
</evidence>
<dbReference type="Gene3D" id="1.25.40.20">
    <property type="entry name" value="Ankyrin repeat-containing domain"/>
    <property type="match status" value="1"/>
</dbReference>
<keyword evidence="1" id="KW-0677">Repeat</keyword>
<dbReference type="VEuPathDB" id="VectorBase:RPRC004985"/>
<feature type="region of interest" description="Disordered" evidence="4">
    <location>
        <begin position="122"/>
        <end position="154"/>
    </location>
</feature>
<evidence type="ECO:0000256" key="3">
    <source>
        <dbReference type="ARBA" id="ARBA00038122"/>
    </source>
</evidence>
<protein>
    <submittedName>
        <fullName evidence="5">ANK_REP_REGION domain-containing protein</fullName>
    </submittedName>
</protein>
<dbReference type="PANTHER" id="PTHR14491:SF7">
    <property type="entry name" value="SOSONDOWAH, ISOFORM G"/>
    <property type="match status" value="1"/>
</dbReference>
<dbReference type="SUPFAM" id="SSF48403">
    <property type="entry name" value="Ankyrin repeat"/>
    <property type="match status" value="1"/>
</dbReference>
<evidence type="ECO:0000256" key="1">
    <source>
        <dbReference type="ARBA" id="ARBA00022737"/>
    </source>
</evidence>
<dbReference type="Pfam" id="PF00023">
    <property type="entry name" value="Ank"/>
    <property type="match status" value="1"/>
</dbReference>
<keyword evidence="2" id="KW-0040">ANK repeat</keyword>